<keyword evidence="2" id="KW-1185">Reference proteome</keyword>
<protein>
    <recommendedName>
        <fullName evidence="3">DinB superfamily protein</fullName>
    </recommendedName>
</protein>
<accession>A0A1H0FGB0</accession>
<evidence type="ECO:0000313" key="2">
    <source>
        <dbReference type="Proteomes" id="UP000199334"/>
    </source>
</evidence>
<organism evidence="1 2">
    <name type="scientific">Tenuibacillus multivorans</name>
    <dbReference type="NCBI Taxonomy" id="237069"/>
    <lineage>
        <taxon>Bacteria</taxon>
        <taxon>Bacillati</taxon>
        <taxon>Bacillota</taxon>
        <taxon>Bacilli</taxon>
        <taxon>Bacillales</taxon>
        <taxon>Bacillaceae</taxon>
        <taxon>Tenuibacillus</taxon>
    </lineage>
</organism>
<sequence length="153" mass="17255">MNHLLAVAVNERLNEAFEGPRGVGSMFTDPNTAILETLEQLSSEEASMSFHGTTVAAHADHTRFYLWGTNKVLKKGKQPDMDWGESWRITSVNETQWNRIQDGLKNEYFTLMKNIDSVDWNTQTINEALGSLAHSAYHLGAIRQMVKSVKDSQ</sequence>
<dbReference type="Proteomes" id="UP000199334">
    <property type="component" value="Unassembled WGS sequence"/>
</dbReference>
<dbReference type="OrthoDB" id="67041at2"/>
<evidence type="ECO:0000313" key="1">
    <source>
        <dbReference type="EMBL" id="SDN93459.1"/>
    </source>
</evidence>
<evidence type="ECO:0008006" key="3">
    <source>
        <dbReference type="Google" id="ProtNLM"/>
    </source>
</evidence>
<dbReference type="EMBL" id="FNIG01000012">
    <property type="protein sequence ID" value="SDN93459.1"/>
    <property type="molecule type" value="Genomic_DNA"/>
</dbReference>
<proteinExistence type="predicted"/>
<name>A0A1H0FGB0_9BACI</name>
<reference evidence="1 2" key="1">
    <citation type="submission" date="2016-10" db="EMBL/GenBank/DDBJ databases">
        <authorList>
            <person name="de Groot N.N."/>
        </authorList>
    </citation>
    <scope>NUCLEOTIDE SEQUENCE [LARGE SCALE GENOMIC DNA]</scope>
    <source>
        <strain evidence="1 2">CGMCC 1.3442</strain>
    </source>
</reference>
<gene>
    <name evidence="1" type="ORF">SAMN05216498_0232</name>
</gene>
<dbReference type="AlphaFoldDB" id="A0A1H0FGB0"/>
<dbReference type="RefSeq" id="WP_093857783.1">
    <property type="nucleotide sequence ID" value="NZ_BJVZ01000014.1"/>
</dbReference>